<dbReference type="EMBL" id="CAAKMV010000170">
    <property type="protein sequence ID" value="VIO62965.1"/>
    <property type="molecule type" value="Genomic_DNA"/>
</dbReference>
<proteinExistence type="predicted"/>
<gene>
    <name evidence="2" type="ORF">FUG_LOCUS509899</name>
    <name evidence="1" type="ORF">MDCFG202_LOCUS494671</name>
</gene>
<dbReference type="AlphaFoldDB" id="A0A4E9ELD2"/>
<reference evidence="1" key="2">
    <citation type="submission" date="2021-03" db="EMBL/GenBank/DDBJ databases">
        <authorList>
            <person name="Alouane T."/>
            <person name="Langin T."/>
            <person name="Bonhomme L."/>
        </authorList>
    </citation>
    <scope>NUCLEOTIDE SEQUENCE</scope>
    <source>
        <strain evidence="1">MDC_Fg202</strain>
    </source>
</reference>
<sequence>MTSGTRTDGRKNMKAVCDTVPMYGHINVGKAERDYHRTGTTMIQNGPQPDYKFSTQSTLGAVSFRLG</sequence>
<dbReference type="EMBL" id="CAJPIJ010000176">
    <property type="protein sequence ID" value="CAG2003681.1"/>
    <property type="molecule type" value="Genomic_DNA"/>
</dbReference>
<organism evidence="2">
    <name type="scientific">Gibberella zeae</name>
    <name type="common">Wheat head blight fungus</name>
    <name type="synonym">Fusarium graminearum</name>
    <dbReference type="NCBI Taxonomy" id="5518"/>
    <lineage>
        <taxon>Eukaryota</taxon>
        <taxon>Fungi</taxon>
        <taxon>Dikarya</taxon>
        <taxon>Ascomycota</taxon>
        <taxon>Pezizomycotina</taxon>
        <taxon>Sordariomycetes</taxon>
        <taxon>Hypocreomycetidae</taxon>
        <taxon>Hypocreales</taxon>
        <taxon>Nectriaceae</taxon>
        <taxon>Fusarium</taxon>
    </lineage>
</organism>
<name>A0A4E9ELD2_GIBZA</name>
<dbReference type="Proteomes" id="UP000746612">
    <property type="component" value="Unassembled WGS sequence"/>
</dbReference>
<accession>A0A4E9ELD2</accession>
<reference evidence="2" key="1">
    <citation type="submission" date="2019-04" db="EMBL/GenBank/DDBJ databases">
        <authorList>
            <person name="Melise S."/>
            <person name="Noan J."/>
            <person name="Okalmin O."/>
        </authorList>
    </citation>
    <scope>NUCLEOTIDE SEQUENCE</scope>
    <source>
        <strain evidence="2">FN9</strain>
    </source>
</reference>
<evidence type="ECO:0000313" key="2">
    <source>
        <dbReference type="EMBL" id="VIO62965.1"/>
    </source>
</evidence>
<protein>
    <submittedName>
        <fullName evidence="2">Uncharacterized protein</fullName>
    </submittedName>
</protein>
<evidence type="ECO:0000313" key="1">
    <source>
        <dbReference type="EMBL" id="CAG2003681.1"/>
    </source>
</evidence>